<dbReference type="InterPro" id="IPR045970">
    <property type="entry name" value="DUF5926"/>
</dbReference>
<organism evidence="3 4">
    <name type="scientific">Dermacoccus abyssi</name>
    <dbReference type="NCBI Taxonomy" id="322596"/>
    <lineage>
        <taxon>Bacteria</taxon>
        <taxon>Bacillati</taxon>
        <taxon>Actinomycetota</taxon>
        <taxon>Actinomycetes</taxon>
        <taxon>Micrococcales</taxon>
        <taxon>Dermacoccaceae</taxon>
        <taxon>Dermacoccus</taxon>
    </lineage>
</organism>
<evidence type="ECO:0000313" key="3">
    <source>
        <dbReference type="EMBL" id="RHW45165.1"/>
    </source>
</evidence>
<evidence type="ECO:0000256" key="1">
    <source>
        <dbReference type="SAM" id="MobiDB-lite"/>
    </source>
</evidence>
<evidence type="ECO:0000259" key="2">
    <source>
        <dbReference type="Pfam" id="PF19348"/>
    </source>
</evidence>
<feature type="domain" description="DUF5926" evidence="2">
    <location>
        <begin position="29"/>
        <end position="297"/>
    </location>
</feature>
<gene>
    <name evidence="3" type="ORF">D1832_09935</name>
</gene>
<protein>
    <submittedName>
        <fullName evidence="3">Topoisomerase II</fullName>
    </submittedName>
</protein>
<feature type="region of interest" description="Disordered" evidence="1">
    <location>
        <begin position="1"/>
        <end position="25"/>
    </location>
</feature>
<name>A0A417Z434_9MICO</name>
<evidence type="ECO:0000313" key="4">
    <source>
        <dbReference type="Proteomes" id="UP000285376"/>
    </source>
</evidence>
<dbReference type="AlphaFoldDB" id="A0A417Z434"/>
<dbReference type="Pfam" id="PF19348">
    <property type="entry name" value="DUF5926"/>
    <property type="match status" value="1"/>
</dbReference>
<dbReference type="GO" id="GO:0016853">
    <property type="term" value="F:isomerase activity"/>
    <property type="evidence" value="ECO:0007669"/>
    <property type="project" value="UniProtKB-KW"/>
</dbReference>
<dbReference type="EMBL" id="QWLM01000011">
    <property type="protein sequence ID" value="RHW45165.1"/>
    <property type="molecule type" value="Genomic_DNA"/>
</dbReference>
<dbReference type="Proteomes" id="UP000285376">
    <property type="component" value="Unassembled WGS sequence"/>
</dbReference>
<keyword evidence="3" id="KW-0413">Isomerase</keyword>
<sequence>MGKASRRKGKENRVAKDPSQQPAPFVARPFEGLANETDWVAMREIVPSATAKVTFEVDGTEHEAIIATILPMAWPGLRRESGEMMVALQTGGGSGDASRDVAAQLIAVTQLEPGQPLAAMPPVSAATPRLQDILTSTSLEPTVHDTFDFWIPEDHEVGEEASISMEDANDSIAPTFKLPGVDSAYWVLIGDRAFVRWVLPQEENKATDALARLSASGKGRMPSNDDDGRLLGAFRACGVLTPVWEVVTTRLPEEQRKPMLELAAAYEEAYASLDSTPLDAEERRARNGIVSRQITLR</sequence>
<comment type="caution">
    <text evidence="3">The sequence shown here is derived from an EMBL/GenBank/DDBJ whole genome shotgun (WGS) entry which is preliminary data.</text>
</comment>
<feature type="compositionally biased region" description="Basic residues" evidence="1">
    <location>
        <begin position="1"/>
        <end position="10"/>
    </location>
</feature>
<accession>A0A417Z434</accession>
<proteinExistence type="predicted"/>
<reference evidence="3 4" key="1">
    <citation type="submission" date="2018-08" db="EMBL/GenBank/DDBJ databases">
        <title>Whole genome sequence analysis of Dermacoccus abyssi bacteria isolated from Deep Mariana trench Micromonospora spp reveals genes involved in the environmental adaptation and production of secondary metabolites.</title>
        <authorList>
            <person name="Abdel-Mageed W.M."/>
            <person name="Lehri B."/>
            <person name="Nouioui I."/>
            <person name="Goodfellow I."/>
            <person name="Jaspars M."/>
            <person name="Karlyshev A."/>
        </authorList>
    </citation>
    <scope>NUCLEOTIDE SEQUENCE [LARGE SCALE GENOMIC DNA]</scope>
    <source>
        <strain evidence="3 4">MT1.1</strain>
    </source>
</reference>
<dbReference type="RefSeq" id="WP_118913728.1">
    <property type="nucleotide sequence ID" value="NZ_CBCRVH010000011.1"/>
</dbReference>